<gene>
    <name evidence="2" type="ORF">ACE1CA_29460</name>
</gene>
<evidence type="ECO:0000256" key="1">
    <source>
        <dbReference type="SAM" id="MobiDB-lite"/>
    </source>
</evidence>
<evidence type="ECO:0000313" key="2">
    <source>
        <dbReference type="EMBL" id="MFB2838638.1"/>
    </source>
</evidence>
<dbReference type="EMBL" id="JBHFNT010000264">
    <property type="protein sequence ID" value="MFB2838638.1"/>
    <property type="molecule type" value="Genomic_DNA"/>
</dbReference>
<accession>A0ABV4WVH9</accession>
<name>A0ABV4WVH9_9CYAN</name>
<dbReference type="RefSeq" id="WP_413280941.1">
    <property type="nucleotide sequence ID" value="NZ_JBHFNT010000264.1"/>
</dbReference>
<comment type="caution">
    <text evidence="2">The sequence shown here is derived from an EMBL/GenBank/DDBJ whole genome shotgun (WGS) entry which is preliminary data.</text>
</comment>
<organism evidence="2 3">
    <name type="scientific">Floridaenema evergladense BLCC-F167</name>
    <dbReference type="NCBI Taxonomy" id="3153639"/>
    <lineage>
        <taxon>Bacteria</taxon>
        <taxon>Bacillati</taxon>
        <taxon>Cyanobacteriota</taxon>
        <taxon>Cyanophyceae</taxon>
        <taxon>Oscillatoriophycideae</taxon>
        <taxon>Aerosakkonematales</taxon>
        <taxon>Aerosakkonemataceae</taxon>
        <taxon>Floridanema</taxon>
        <taxon>Floridanema evergladense</taxon>
    </lineage>
</organism>
<dbReference type="Proteomes" id="UP001576780">
    <property type="component" value="Unassembled WGS sequence"/>
</dbReference>
<reference evidence="2 3" key="1">
    <citation type="submission" date="2024-09" db="EMBL/GenBank/DDBJ databases">
        <title>Floridaenema gen nov. (Aerosakkonemataceae, Aerosakkonematales ord. nov., Cyanobacteria) from benthic tropical and subtropical fresh waters, with the description of four new species.</title>
        <authorList>
            <person name="Moretto J.A."/>
            <person name="Berthold D.E."/>
            <person name="Lefler F.W."/>
            <person name="Huang I.-S."/>
            <person name="Laughinghouse H. IV."/>
        </authorList>
    </citation>
    <scope>NUCLEOTIDE SEQUENCE [LARGE SCALE GENOMIC DNA]</scope>
    <source>
        <strain evidence="2 3">BLCC-F167</strain>
    </source>
</reference>
<evidence type="ECO:0000313" key="3">
    <source>
        <dbReference type="Proteomes" id="UP001576780"/>
    </source>
</evidence>
<protein>
    <submittedName>
        <fullName evidence="2">Uncharacterized protein</fullName>
    </submittedName>
</protein>
<feature type="region of interest" description="Disordered" evidence="1">
    <location>
        <begin position="100"/>
        <end position="120"/>
    </location>
</feature>
<proteinExistence type="predicted"/>
<sequence length="120" mass="13719">MWLNVICQGLRSKNRSPDLTSFETALSLLSQVSLEDTNLEFVRSGWQKVIGAIAIHNRDTALKLLNEEVWLQFIRLGITQPPIESPQQFISKYCVAPKRSDKNVKNHKQSTSNKKPKNKK</sequence>
<keyword evidence="3" id="KW-1185">Reference proteome</keyword>